<dbReference type="GO" id="GO:0008033">
    <property type="term" value="P:tRNA processing"/>
    <property type="evidence" value="ECO:0007669"/>
    <property type="project" value="UniProtKB-KW"/>
</dbReference>
<evidence type="ECO:0000256" key="4">
    <source>
        <dbReference type="ARBA" id="ARBA00022490"/>
    </source>
</evidence>
<keyword evidence="7" id="KW-0548">Nucleotidyltransferase</keyword>
<organism evidence="13">
    <name type="scientific">marine sediment metagenome</name>
    <dbReference type="NCBI Taxonomy" id="412755"/>
    <lineage>
        <taxon>unclassified sequences</taxon>
        <taxon>metagenomes</taxon>
        <taxon>ecological metagenomes</taxon>
    </lineage>
</organism>
<reference evidence="13" key="1">
    <citation type="journal article" date="2014" name="Front. Microbiol.">
        <title>High frequency of phylogenetically diverse reductive dehalogenase-homologous genes in deep subseafloor sedimentary metagenomes.</title>
        <authorList>
            <person name="Kawai M."/>
            <person name="Futagami T."/>
            <person name="Toyoda A."/>
            <person name="Takaki Y."/>
            <person name="Nishi S."/>
            <person name="Hori S."/>
            <person name="Arai W."/>
            <person name="Tsubouchi T."/>
            <person name="Morono Y."/>
            <person name="Uchiyama I."/>
            <person name="Ito T."/>
            <person name="Fujiyama A."/>
            <person name="Inagaki F."/>
            <person name="Takami H."/>
        </authorList>
    </citation>
    <scope>NUCLEOTIDE SEQUENCE</scope>
    <source>
        <strain evidence="13">Expedition CK06-06</strain>
    </source>
</reference>
<evidence type="ECO:0000256" key="6">
    <source>
        <dbReference type="ARBA" id="ARBA00022694"/>
    </source>
</evidence>
<dbReference type="GO" id="GO:0003725">
    <property type="term" value="F:double-stranded RNA binding"/>
    <property type="evidence" value="ECO:0007669"/>
    <property type="project" value="InterPro"/>
</dbReference>
<dbReference type="PANTHER" id="PTHR17490:SF16">
    <property type="entry name" value="THREONYLCARBAMOYL-AMP SYNTHASE"/>
    <property type="match status" value="1"/>
</dbReference>
<dbReference type="GO" id="GO:0000049">
    <property type="term" value="F:tRNA binding"/>
    <property type="evidence" value="ECO:0007669"/>
    <property type="project" value="TreeGrafter"/>
</dbReference>
<proteinExistence type="inferred from homology"/>
<dbReference type="PROSITE" id="PS51163">
    <property type="entry name" value="YRDC"/>
    <property type="match status" value="1"/>
</dbReference>
<dbReference type="PANTHER" id="PTHR17490">
    <property type="entry name" value="SUA5"/>
    <property type="match status" value="1"/>
</dbReference>
<dbReference type="GO" id="GO:0005737">
    <property type="term" value="C:cytoplasm"/>
    <property type="evidence" value="ECO:0007669"/>
    <property type="project" value="UniProtKB-SubCell"/>
</dbReference>
<keyword evidence="5" id="KW-0808">Transferase</keyword>
<dbReference type="GO" id="GO:0006450">
    <property type="term" value="P:regulation of translational fidelity"/>
    <property type="evidence" value="ECO:0007669"/>
    <property type="project" value="TreeGrafter"/>
</dbReference>
<comment type="subcellular location">
    <subcellularLocation>
        <location evidence="1">Cytoplasm</location>
    </subcellularLocation>
</comment>
<evidence type="ECO:0000256" key="9">
    <source>
        <dbReference type="ARBA" id="ARBA00022840"/>
    </source>
</evidence>
<evidence type="ECO:0000259" key="12">
    <source>
        <dbReference type="PROSITE" id="PS51163"/>
    </source>
</evidence>
<keyword evidence="4" id="KW-0963">Cytoplasm</keyword>
<dbReference type="SUPFAM" id="SSF55821">
    <property type="entry name" value="YrdC/RibB"/>
    <property type="match status" value="1"/>
</dbReference>
<evidence type="ECO:0000256" key="2">
    <source>
        <dbReference type="ARBA" id="ARBA00007663"/>
    </source>
</evidence>
<feature type="non-terminal residue" evidence="13">
    <location>
        <position position="96"/>
    </location>
</feature>
<comment type="similarity">
    <text evidence="2">Belongs to the SUA5 family.</text>
</comment>
<evidence type="ECO:0000256" key="5">
    <source>
        <dbReference type="ARBA" id="ARBA00022679"/>
    </source>
</evidence>
<dbReference type="EMBL" id="BARS01039932">
    <property type="protein sequence ID" value="GAG24622.1"/>
    <property type="molecule type" value="Genomic_DNA"/>
</dbReference>
<name>X0WN16_9ZZZZ</name>
<comment type="catalytic activity">
    <reaction evidence="11">
        <text>L-threonine + hydrogencarbonate + ATP = L-threonylcarbamoyladenylate + diphosphate + H2O</text>
        <dbReference type="Rhea" id="RHEA:36407"/>
        <dbReference type="ChEBI" id="CHEBI:15377"/>
        <dbReference type="ChEBI" id="CHEBI:17544"/>
        <dbReference type="ChEBI" id="CHEBI:30616"/>
        <dbReference type="ChEBI" id="CHEBI:33019"/>
        <dbReference type="ChEBI" id="CHEBI:57926"/>
        <dbReference type="ChEBI" id="CHEBI:73682"/>
        <dbReference type="EC" id="2.7.7.87"/>
    </reaction>
</comment>
<evidence type="ECO:0000256" key="10">
    <source>
        <dbReference type="ARBA" id="ARBA00029774"/>
    </source>
</evidence>
<dbReference type="InterPro" id="IPR050156">
    <property type="entry name" value="TC-AMP_synthase_SUA5"/>
</dbReference>
<protein>
    <recommendedName>
        <fullName evidence="10">L-threonylcarbamoyladenylate synthase</fullName>
        <ecNumber evidence="3">2.7.7.87</ecNumber>
    </recommendedName>
    <alternativeName>
        <fullName evidence="10">L-threonylcarbamoyladenylate synthase</fullName>
    </alternativeName>
</protein>
<dbReference type="AlphaFoldDB" id="X0WN16"/>
<evidence type="ECO:0000313" key="13">
    <source>
        <dbReference type="EMBL" id="GAG24622.1"/>
    </source>
</evidence>
<dbReference type="Pfam" id="PF01300">
    <property type="entry name" value="Sua5_yciO_yrdC"/>
    <property type="match status" value="1"/>
</dbReference>
<keyword evidence="8" id="KW-0547">Nucleotide-binding</keyword>
<evidence type="ECO:0000256" key="3">
    <source>
        <dbReference type="ARBA" id="ARBA00012584"/>
    </source>
</evidence>
<evidence type="ECO:0000256" key="7">
    <source>
        <dbReference type="ARBA" id="ARBA00022695"/>
    </source>
</evidence>
<evidence type="ECO:0000256" key="8">
    <source>
        <dbReference type="ARBA" id="ARBA00022741"/>
    </source>
</evidence>
<dbReference type="GO" id="GO:0005524">
    <property type="term" value="F:ATP binding"/>
    <property type="evidence" value="ECO:0007669"/>
    <property type="project" value="UniProtKB-KW"/>
</dbReference>
<sequence>MKILEATDDAIKEAAAVIRAGGVVVYPTETVYGLGCAPQIPEAAKRLCFIKGRADKPLPLVCSDMEAARRIVEFNPAAERLAEEFWPGPLMLVLPA</sequence>
<evidence type="ECO:0000256" key="11">
    <source>
        <dbReference type="ARBA" id="ARBA00048366"/>
    </source>
</evidence>
<dbReference type="GO" id="GO:0061710">
    <property type="term" value="F:L-threonylcarbamoyladenylate synthase"/>
    <property type="evidence" value="ECO:0007669"/>
    <property type="project" value="UniProtKB-EC"/>
</dbReference>
<dbReference type="Gene3D" id="3.90.870.10">
    <property type="entry name" value="DHBP synthase"/>
    <property type="match status" value="1"/>
</dbReference>
<gene>
    <name evidence="13" type="ORF">S01H1_60944</name>
</gene>
<keyword evidence="6" id="KW-0819">tRNA processing</keyword>
<evidence type="ECO:0000256" key="1">
    <source>
        <dbReference type="ARBA" id="ARBA00004496"/>
    </source>
</evidence>
<keyword evidence="9" id="KW-0067">ATP-binding</keyword>
<feature type="domain" description="YrdC-like" evidence="12">
    <location>
        <begin position="8"/>
        <end position="96"/>
    </location>
</feature>
<dbReference type="InterPro" id="IPR006070">
    <property type="entry name" value="Sua5-like_dom"/>
</dbReference>
<dbReference type="EC" id="2.7.7.87" evidence="3"/>
<comment type="caution">
    <text evidence="13">The sequence shown here is derived from an EMBL/GenBank/DDBJ whole genome shotgun (WGS) entry which is preliminary data.</text>
</comment>
<accession>X0WN16</accession>
<dbReference type="InterPro" id="IPR017945">
    <property type="entry name" value="DHBP_synth_RibB-like_a/b_dom"/>
</dbReference>